<feature type="compositionally biased region" description="Pro residues" evidence="1">
    <location>
        <begin position="219"/>
        <end position="230"/>
    </location>
</feature>
<keyword evidence="4" id="KW-1185">Reference proteome</keyword>
<dbReference type="CDD" id="cd11685">
    <property type="entry name" value="UEV_TSG101-like"/>
    <property type="match status" value="1"/>
</dbReference>
<evidence type="ECO:0000313" key="4">
    <source>
        <dbReference type="Proteomes" id="UP001057375"/>
    </source>
</evidence>
<dbReference type="PROSITE" id="PS51322">
    <property type="entry name" value="UEV"/>
    <property type="match status" value="1"/>
</dbReference>
<feature type="domain" description="UEV" evidence="2">
    <location>
        <begin position="9"/>
        <end position="159"/>
    </location>
</feature>
<dbReference type="Proteomes" id="UP001057375">
    <property type="component" value="Unassembled WGS sequence"/>
</dbReference>
<sequence>MASLPSQTAIKQLKALLPSLPYLNRAVVESHIMAGLSAVPSLSTVQKFSLTRPGTSKVDSILCLYGMIPAVFRGTTYRFPIRIIFDYDYPLSPPISYLVPVTGLFLRPTTEVNVSGYVNIPIVNQWRTSRTTPAGHSLVTVLHSMSQKFSINPPFSSKSSFGTPMAERQALQNFLQTEMSYPFIQRVGYYAKPVYLERSQQITDPDPPVPTAPIDDKPTPIPDPPTPTPQGPSIFELRYILANKLAQDMAKIKLQLMTATKHVMEKGSSVQGIAGHIDKSMTSLDRKKTEMLSAIDAAKQEKLDKEKEELERSSMLGTSPSPPSSPQEQLLKSLNETITTIVEPEDHNSLYLIRNSSTVHACNDTMTVLKAAMANRLLLLDEVDADDEHREKCISSGLLLVQKLSNTLFECGKEAKYLVSERIKTKGTTAPMSGDTISPMPLDVPIGTPGVPVSMPSLQPITNPLPISSGGHHPISTPVDPRRYNPKPSPQIDFSWGNSSLLRK</sequence>
<accession>A0ABQ5K260</accession>
<feature type="region of interest" description="Disordered" evidence="1">
    <location>
        <begin position="297"/>
        <end position="329"/>
    </location>
</feature>
<evidence type="ECO:0000259" key="2">
    <source>
        <dbReference type="PROSITE" id="PS51322"/>
    </source>
</evidence>
<evidence type="ECO:0000256" key="1">
    <source>
        <dbReference type="SAM" id="MobiDB-lite"/>
    </source>
</evidence>
<dbReference type="Pfam" id="PF05743">
    <property type="entry name" value="UEV"/>
    <property type="match status" value="1"/>
</dbReference>
<gene>
    <name evidence="3" type="ORF">ADUPG1_013225</name>
</gene>
<dbReference type="InterPro" id="IPR052070">
    <property type="entry name" value="ESCRT-I_UEV_domain"/>
</dbReference>
<evidence type="ECO:0000313" key="3">
    <source>
        <dbReference type="EMBL" id="GKT26065.1"/>
    </source>
</evidence>
<name>A0ABQ5K260_9EUKA</name>
<reference evidence="3" key="1">
    <citation type="submission" date="2022-03" db="EMBL/GenBank/DDBJ databases">
        <title>Draft genome sequence of Aduncisulcus paluster, a free-living microaerophilic Fornicata.</title>
        <authorList>
            <person name="Yuyama I."/>
            <person name="Kume K."/>
            <person name="Tamura T."/>
            <person name="Inagaki Y."/>
            <person name="Hashimoto T."/>
        </authorList>
    </citation>
    <scope>NUCLEOTIDE SEQUENCE</scope>
    <source>
        <strain evidence="3">NY0171</strain>
    </source>
</reference>
<dbReference type="InterPro" id="IPR008883">
    <property type="entry name" value="UEV_N"/>
</dbReference>
<comment type="caution">
    <text evidence="3">The sequence shown here is derived from an EMBL/GenBank/DDBJ whole genome shotgun (WGS) entry which is preliminary data.</text>
</comment>
<dbReference type="PANTHER" id="PTHR23306:SF3">
    <property type="entry name" value="TUMOR SUPPRESSOR PROTEIN 101"/>
    <property type="match status" value="1"/>
</dbReference>
<dbReference type="SUPFAM" id="SSF54495">
    <property type="entry name" value="UBC-like"/>
    <property type="match status" value="1"/>
</dbReference>
<dbReference type="PANTHER" id="PTHR23306">
    <property type="entry name" value="TUMOR SUSCEPTIBILITY GENE 101 PROTEIN-RELATED"/>
    <property type="match status" value="1"/>
</dbReference>
<feature type="compositionally biased region" description="Polar residues" evidence="1">
    <location>
        <begin position="456"/>
        <end position="466"/>
    </location>
</feature>
<organism evidence="3 4">
    <name type="scientific">Aduncisulcus paluster</name>
    <dbReference type="NCBI Taxonomy" id="2918883"/>
    <lineage>
        <taxon>Eukaryota</taxon>
        <taxon>Metamonada</taxon>
        <taxon>Carpediemonas-like organisms</taxon>
        <taxon>Aduncisulcus</taxon>
    </lineage>
</organism>
<proteinExistence type="predicted"/>
<dbReference type="Gene3D" id="3.10.110.10">
    <property type="entry name" value="Ubiquitin Conjugating Enzyme"/>
    <property type="match status" value="1"/>
</dbReference>
<dbReference type="EMBL" id="BQXS01012634">
    <property type="protein sequence ID" value="GKT26065.1"/>
    <property type="molecule type" value="Genomic_DNA"/>
</dbReference>
<feature type="compositionally biased region" description="Basic and acidic residues" evidence="1">
    <location>
        <begin position="298"/>
        <end position="312"/>
    </location>
</feature>
<dbReference type="InterPro" id="IPR016135">
    <property type="entry name" value="UBQ-conjugating_enzyme/RWD"/>
</dbReference>
<feature type="region of interest" description="Disordered" evidence="1">
    <location>
        <begin position="456"/>
        <end position="504"/>
    </location>
</feature>
<protein>
    <recommendedName>
        <fullName evidence="2">UEV domain-containing protein</fullName>
    </recommendedName>
</protein>
<feature type="region of interest" description="Disordered" evidence="1">
    <location>
        <begin position="201"/>
        <end position="230"/>
    </location>
</feature>